<dbReference type="PANTHER" id="PTHR11849">
    <property type="entry name" value="ETS"/>
    <property type="match status" value="1"/>
</dbReference>
<dbReference type="PROSITE" id="PS50061">
    <property type="entry name" value="ETS_DOMAIN_3"/>
    <property type="match status" value="1"/>
</dbReference>
<dbReference type="GO" id="GO:0030154">
    <property type="term" value="P:cell differentiation"/>
    <property type="evidence" value="ECO:0007669"/>
    <property type="project" value="TreeGrafter"/>
</dbReference>
<evidence type="ECO:0000256" key="2">
    <source>
        <dbReference type="ARBA" id="ARBA00023125"/>
    </source>
</evidence>
<evidence type="ECO:0000313" key="5">
    <source>
        <dbReference type="EMBL" id="KAI1725473.1"/>
    </source>
</evidence>
<sequence length="200" mass="23180">MENQTATSDCSKIIKWDGQHGEFRLLNPDEVARKWGERKNKPTMNYDKLSRALRYYYDKNILSKVHGKRYVYKFEMKSLPRAYRNSSLNFVEKSNFETTSSIEDDFPNDNMKYSAAPGYTMQKFPAVSLANIPTSVYPPSNGYQVSSTFGTSSSQYPNHTSDYWNSLLSQKQFTDYKPVSVYVRPISMQNTAHLHFINNN</sequence>
<dbReference type="InterPro" id="IPR036390">
    <property type="entry name" value="WH_DNA-bd_sf"/>
</dbReference>
<accession>A0AAD4NEB6</accession>
<keyword evidence="6" id="KW-1185">Reference proteome</keyword>
<comment type="subcellular location">
    <subcellularLocation>
        <location evidence="3">Nucleus</location>
    </subcellularLocation>
</comment>
<dbReference type="EMBL" id="JAKKPZ010000002">
    <property type="protein sequence ID" value="KAI1725473.1"/>
    <property type="molecule type" value="Genomic_DNA"/>
</dbReference>
<name>A0AAD4NEB6_9BILA</name>
<dbReference type="Proteomes" id="UP001201812">
    <property type="component" value="Unassembled WGS sequence"/>
</dbReference>
<evidence type="ECO:0000256" key="3">
    <source>
        <dbReference type="RuleBase" id="RU004019"/>
    </source>
</evidence>
<reference evidence="5" key="1">
    <citation type="submission" date="2022-01" db="EMBL/GenBank/DDBJ databases">
        <title>Genome Sequence Resource for Two Populations of Ditylenchus destructor, the Migratory Endoparasitic Phytonematode.</title>
        <authorList>
            <person name="Zhang H."/>
            <person name="Lin R."/>
            <person name="Xie B."/>
        </authorList>
    </citation>
    <scope>NUCLEOTIDE SEQUENCE</scope>
    <source>
        <strain evidence="5">BazhouSP</strain>
    </source>
</reference>
<dbReference type="InterPro" id="IPR036388">
    <property type="entry name" value="WH-like_DNA-bd_sf"/>
</dbReference>
<evidence type="ECO:0000313" key="6">
    <source>
        <dbReference type="Proteomes" id="UP001201812"/>
    </source>
</evidence>
<evidence type="ECO:0000259" key="4">
    <source>
        <dbReference type="PROSITE" id="PS50061"/>
    </source>
</evidence>
<organism evidence="5 6">
    <name type="scientific">Ditylenchus destructor</name>
    <dbReference type="NCBI Taxonomy" id="166010"/>
    <lineage>
        <taxon>Eukaryota</taxon>
        <taxon>Metazoa</taxon>
        <taxon>Ecdysozoa</taxon>
        <taxon>Nematoda</taxon>
        <taxon>Chromadorea</taxon>
        <taxon>Rhabditida</taxon>
        <taxon>Tylenchina</taxon>
        <taxon>Tylenchomorpha</taxon>
        <taxon>Sphaerularioidea</taxon>
        <taxon>Anguinidae</taxon>
        <taxon>Anguininae</taxon>
        <taxon>Ditylenchus</taxon>
    </lineage>
</organism>
<dbReference type="GO" id="GO:0000981">
    <property type="term" value="F:DNA-binding transcription factor activity, RNA polymerase II-specific"/>
    <property type="evidence" value="ECO:0007669"/>
    <property type="project" value="TreeGrafter"/>
</dbReference>
<protein>
    <submittedName>
        <fullName evidence="5">Ets-domain-containing protein</fullName>
    </submittedName>
</protein>
<keyword evidence="2 3" id="KW-0238">DNA-binding</keyword>
<comment type="similarity">
    <text evidence="1 3">Belongs to the ETS family.</text>
</comment>
<dbReference type="PRINTS" id="PR00454">
    <property type="entry name" value="ETSDOMAIN"/>
</dbReference>
<dbReference type="SUPFAM" id="SSF46785">
    <property type="entry name" value="Winged helix' DNA-binding domain"/>
    <property type="match status" value="1"/>
</dbReference>
<gene>
    <name evidence="5" type="ORF">DdX_02132</name>
</gene>
<dbReference type="PROSITE" id="PS00346">
    <property type="entry name" value="ETS_DOMAIN_2"/>
    <property type="match status" value="1"/>
</dbReference>
<dbReference type="Pfam" id="PF00178">
    <property type="entry name" value="Ets"/>
    <property type="match status" value="1"/>
</dbReference>
<dbReference type="InterPro" id="IPR000418">
    <property type="entry name" value="Ets_dom"/>
</dbReference>
<comment type="caution">
    <text evidence="5">The sequence shown here is derived from an EMBL/GenBank/DDBJ whole genome shotgun (WGS) entry which is preliminary data.</text>
</comment>
<dbReference type="SMART" id="SM00413">
    <property type="entry name" value="ETS"/>
    <property type="match status" value="1"/>
</dbReference>
<dbReference type="Gene3D" id="1.10.10.10">
    <property type="entry name" value="Winged helix-like DNA-binding domain superfamily/Winged helix DNA-binding domain"/>
    <property type="match status" value="1"/>
</dbReference>
<dbReference type="InterPro" id="IPR046328">
    <property type="entry name" value="ETS_fam"/>
</dbReference>
<dbReference type="GO" id="GO:0043565">
    <property type="term" value="F:sequence-specific DNA binding"/>
    <property type="evidence" value="ECO:0007669"/>
    <property type="project" value="InterPro"/>
</dbReference>
<dbReference type="AlphaFoldDB" id="A0AAD4NEB6"/>
<keyword evidence="3" id="KW-0539">Nucleus</keyword>
<dbReference type="GO" id="GO:0005634">
    <property type="term" value="C:nucleus"/>
    <property type="evidence" value="ECO:0007669"/>
    <property type="project" value="UniProtKB-SubCell"/>
</dbReference>
<proteinExistence type="inferred from homology"/>
<feature type="domain" description="ETS" evidence="4">
    <location>
        <begin position="1"/>
        <end position="75"/>
    </location>
</feature>
<evidence type="ECO:0000256" key="1">
    <source>
        <dbReference type="ARBA" id="ARBA00005562"/>
    </source>
</evidence>